<evidence type="ECO:0000313" key="7">
    <source>
        <dbReference type="Proteomes" id="UP000282977"/>
    </source>
</evidence>
<dbReference type="CDD" id="cd02440">
    <property type="entry name" value="AdoMet_MTases"/>
    <property type="match status" value="1"/>
</dbReference>
<accession>A0A437J7L3</accession>
<evidence type="ECO:0000313" key="6">
    <source>
        <dbReference type="EMBL" id="RVT41181.1"/>
    </source>
</evidence>
<dbReference type="OrthoDB" id="9804590at2"/>
<feature type="active site" description="Nucleophile" evidence="4">
    <location>
        <position position="361"/>
    </location>
</feature>
<dbReference type="EMBL" id="RZUL01000003">
    <property type="protein sequence ID" value="RVT41181.1"/>
    <property type="molecule type" value="Genomic_DNA"/>
</dbReference>
<gene>
    <name evidence="6" type="ORF">ENE74_10125</name>
</gene>
<sequence length="404" mass="43005">MVLTDPDLVVRLAAKGDGVTADGRHVPMSAPGDRLEPGGGAGLIRGAHHVDPPCRHFPLCGGCQLQHVDDPSFADFVRDRVTGALAGQAVAAGVVHPAHVSPPHSRRRASLRAARFGKALHLGFASEGSHRIIDMMMCSILHPALFALVAPLRALLHPMVGDRRAVHARMTLTDRGVDLVLEGVDAEGLAATEMLTRFAQDNGLARLTLDDGYGPQTRWEPDPVTVSFGGVAVPFPPFAFLQATADGEAALVGAVCDALAPAARWADLFAGLGTFALALGEGKAVYTAEAARDLVLALKSGANRSGRRLAVDHRDLFRRPLMPEEIDRFDAILLDPPRAGAREQVLQLAQASVPVIAYVSCNPGSFARDAKLLVEGGYILESVQPVGQFRWTTHVELAAVFRRV</sequence>
<dbReference type="Pfam" id="PF05958">
    <property type="entry name" value="tRNA_U5-meth_tr"/>
    <property type="match status" value="1"/>
</dbReference>
<dbReference type="SUPFAM" id="SSF53335">
    <property type="entry name" value="S-adenosyl-L-methionine-dependent methyltransferases"/>
    <property type="match status" value="1"/>
</dbReference>
<protein>
    <submittedName>
        <fullName evidence="6">Class I SAM-dependent RNA methyltransferase</fullName>
    </submittedName>
</protein>
<evidence type="ECO:0000256" key="4">
    <source>
        <dbReference type="PROSITE-ProRule" id="PRU01024"/>
    </source>
</evidence>
<dbReference type="GO" id="GO:0070475">
    <property type="term" value="P:rRNA base methylation"/>
    <property type="evidence" value="ECO:0007669"/>
    <property type="project" value="TreeGrafter"/>
</dbReference>
<dbReference type="PROSITE" id="PS51687">
    <property type="entry name" value="SAM_MT_RNA_M5U"/>
    <property type="match status" value="1"/>
</dbReference>
<keyword evidence="3 4" id="KW-0949">S-adenosyl-L-methionine</keyword>
<dbReference type="Proteomes" id="UP000282977">
    <property type="component" value="Unassembled WGS sequence"/>
</dbReference>
<comment type="caution">
    <text evidence="6">The sequence shown here is derived from an EMBL/GenBank/DDBJ whole genome shotgun (WGS) entry which is preliminary data.</text>
</comment>
<dbReference type="AlphaFoldDB" id="A0A437J7L3"/>
<name>A0A437J7L3_9SPHN</name>
<dbReference type="Gene3D" id="2.40.50.1070">
    <property type="match status" value="1"/>
</dbReference>
<evidence type="ECO:0000256" key="5">
    <source>
        <dbReference type="PROSITE-ProRule" id="PRU10015"/>
    </source>
</evidence>
<dbReference type="RefSeq" id="WP_127691164.1">
    <property type="nucleotide sequence ID" value="NZ_RZUL01000003.1"/>
</dbReference>
<dbReference type="PANTHER" id="PTHR11061:SF49">
    <property type="entry name" value="23S RRNA (URACIL(1939)-C(5))-METHYLTRANSFERASE RLMD"/>
    <property type="match status" value="1"/>
</dbReference>
<organism evidence="6 7">
    <name type="scientific">Sphingobium algorifonticola</name>
    <dbReference type="NCBI Taxonomy" id="2008318"/>
    <lineage>
        <taxon>Bacteria</taxon>
        <taxon>Pseudomonadati</taxon>
        <taxon>Pseudomonadota</taxon>
        <taxon>Alphaproteobacteria</taxon>
        <taxon>Sphingomonadales</taxon>
        <taxon>Sphingomonadaceae</taxon>
        <taxon>Sphingobium</taxon>
    </lineage>
</organism>
<dbReference type="PROSITE" id="PS01230">
    <property type="entry name" value="TRMA_1"/>
    <property type="match status" value="1"/>
</dbReference>
<evidence type="ECO:0000256" key="2">
    <source>
        <dbReference type="ARBA" id="ARBA00022679"/>
    </source>
</evidence>
<keyword evidence="1 4" id="KW-0489">Methyltransferase</keyword>
<keyword evidence="2 4" id="KW-0808">Transferase</keyword>
<dbReference type="PANTHER" id="PTHR11061">
    <property type="entry name" value="RNA M5U METHYLTRANSFERASE"/>
    <property type="match status" value="1"/>
</dbReference>
<feature type="binding site" evidence="4">
    <location>
        <position position="269"/>
    </location>
    <ligand>
        <name>S-adenosyl-L-methionine</name>
        <dbReference type="ChEBI" id="CHEBI:59789"/>
    </ligand>
</feature>
<dbReference type="Gene3D" id="3.40.50.150">
    <property type="entry name" value="Vaccinia Virus protein VP39"/>
    <property type="match status" value="1"/>
</dbReference>
<feature type="binding site" evidence="4">
    <location>
        <position position="242"/>
    </location>
    <ligand>
        <name>S-adenosyl-L-methionine</name>
        <dbReference type="ChEBI" id="CHEBI:59789"/>
    </ligand>
</feature>
<dbReference type="GO" id="GO:0070041">
    <property type="term" value="F:rRNA (uridine-C5-)-methyltransferase activity"/>
    <property type="evidence" value="ECO:0007669"/>
    <property type="project" value="TreeGrafter"/>
</dbReference>
<comment type="similarity">
    <text evidence="4">Belongs to the class I-like SAM-binding methyltransferase superfamily. RNA M5U methyltransferase family.</text>
</comment>
<feature type="binding site" evidence="4">
    <location>
        <position position="335"/>
    </location>
    <ligand>
        <name>S-adenosyl-L-methionine</name>
        <dbReference type="ChEBI" id="CHEBI:59789"/>
    </ligand>
</feature>
<proteinExistence type="inferred from homology"/>
<evidence type="ECO:0000256" key="1">
    <source>
        <dbReference type="ARBA" id="ARBA00022603"/>
    </source>
</evidence>
<feature type="active site" evidence="5">
    <location>
        <position position="361"/>
    </location>
</feature>
<keyword evidence="7" id="KW-1185">Reference proteome</keyword>
<feature type="binding site" evidence="4">
    <location>
        <position position="289"/>
    </location>
    <ligand>
        <name>S-adenosyl-L-methionine</name>
        <dbReference type="ChEBI" id="CHEBI:59789"/>
    </ligand>
</feature>
<dbReference type="InterPro" id="IPR010280">
    <property type="entry name" value="U5_MeTrfase_fam"/>
</dbReference>
<reference evidence="6 7" key="1">
    <citation type="submission" date="2019-01" db="EMBL/GenBank/DDBJ databases">
        <authorList>
            <person name="Chen W.-M."/>
        </authorList>
    </citation>
    <scope>NUCLEOTIDE SEQUENCE [LARGE SCALE GENOMIC DNA]</scope>
    <source>
        <strain evidence="6 7">TLA-22</strain>
    </source>
</reference>
<dbReference type="InterPro" id="IPR029063">
    <property type="entry name" value="SAM-dependent_MTases_sf"/>
</dbReference>
<dbReference type="InterPro" id="IPR030390">
    <property type="entry name" value="MeTrfase_TrmA_AS"/>
</dbReference>
<evidence type="ECO:0000256" key="3">
    <source>
        <dbReference type="ARBA" id="ARBA00022691"/>
    </source>
</evidence>